<name>A0A6P1MRJ5_9FIRM</name>
<dbReference type="EMBL" id="CP047591">
    <property type="protein sequence ID" value="QHI73615.1"/>
    <property type="molecule type" value="Genomic_DNA"/>
</dbReference>
<dbReference type="RefSeq" id="WP_162363380.1">
    <property type="nucleotide sequence ID" value="NZ_CP047591.1"/>
</dbReference>
<keyword evidence="3" id="KW-1185">Reference proteome</keyword>
<protein>
    <submittedName>
        <fullName evidence="2">NADPH-dependent FMN reductase</fullName>
    </submittedName>
</protein>
<accession>A0A6P1MRJ5</accession>
<dbReference type="GO" id="GO:0010181">
    <property type="term" value="F:FMN binding"/>
    <property type="evidence" value="ECO:0007669"/>
    <property type="project" value="TreeGrafter"/>
</dbReference>
<feature type="domain" description="NADPH-dependent FMN reductase-like" evidence="1">
    <location>
        <begin position="5"/>
        <end position="151"/>
    </location>
</feature>
<dbReference type="PANTHER" id="PTHR30543">
    <property type="entry name" value="CHROMATE REDUCTASE"/>
    <property type="match status" value="1"/>
</dbReference>
<gene>
    <name evidence="2" type="ORF">Ami3637_15645</name>
</gene>
<dbReference type="Gene3D" id="3.40.50.360">
    <property type="match status" value="1"/>
</dbReference>
<dbReference type="AlphaFoldDB" id="A0A6P1MRJ5"/>
<reference evidence="2 3" key="1">
    <citation type="submission" date="2020-01" db="EMBL/GenBank/DDBJ databases">
        <title>Genomic analysis of Aminipila sp. CBA3637.</title>
        <authorList>
            <person name="Kim Y.B."/>
            <person name="Roh S.W."/>
        </authorList>
    </citation>
    <scope>NUCLEOTIDE SEQUENCE [LARGE SCALE GENOMIC DNA]</scope>
    <source>
        <strain evidence="2 3">CBA3637</strain>
    </source>
</reference>
<proteinExistence type="predicted"/>
<evidence type="ECO:0000313" key="3">
    <source>
        <dbReference type="Proteomes" id="UP000463883"/>
    </source>
</evidence>
<dbReference type="GO" id="GO:0016491">
    <property type="term" value="F:oxidoreductase activity"/>
    <property type="evidence" value="ECO:0007669"/>
    <property type="project" value="InterPro"/>
</dbReference>
<dbReference type="GO" id="GO:0005829">
    <property type="term" value="C:cytosol"/>
    <property type="evidence" value="ECO:0007669"/>
    <property type="project" value="TreeGrafter"/>
</dbReference>
<organism evidence="2 3">
    <name type="scientific">Aminipila terrae</name>
    <dbReference type="NCBI Taxonomy" id="2697030"/>
    <lineage>
        <taxon>Bacteria</taxon>
        <taxon>Bacillati</taxon>
        <taxon>Bacillota</taxon>
        <taxon>Clostridia</taxon>
        <taxon>Peptostreptococcales</taxon>
        <taxon>Anaerovoracaceae</taxon>
        <taxon>Aminipila</taxon>
    </lineage>
</organism>
<dbReference type="Pfam" id="PF03358">
    <property type="entry name" value="FMN_red"/>
    <property type="match status" value="1"/>
</dbReference>
<dbReference type="SUPFAM" id="SSF52218">
    <property type="entry name" value="Flavoproteins"/>
    <property type="match status" value="1"/>
</dbReference>
<dbReference type="InterPro" id="IPR029039">
    <property type="entry name" value="Flavoprotein-like_sf"/>
</dbReference>
<dbReference type="KEGG" id="amic:Ami3637_15645"/>
<sequence length="180" mass="19674">MDKVIKIVGFTGSLRRNSYNKAALRAAQMLLPENAVLDILDLAEIPFLNEDLEAQGLPASVADFKKTLSEADAILISTPEYNFSIPPVLKNALDWASRGEPLPLYGKPLAIMSASPSMLGGARVQYHLRQVCVSLNLIPLNKPEVFIANANTKFDEAGNLTDERTRKSIEALLKALVQNV</sequence>
<evidence type="ECO:0000259" key="1">
    <source>
        <dbReference type="Pfam" id="PF03358"/>
    </source>
</evidence>
<dbReference type="Proteomes" id="UP000463883">
    <property type="component" value="Chromosome"/>
</dbReference>
<evidence type="ECO:0000313" key="2">
    <source>
        <dbReference type="EMBL" id="QHI73615.1"/>
    </source>
</evidence>
<dbReference type="InterPro" id="IPR050712">
    <property type="entry name" value="NAD(P)H-dep_reductase"/>
</dbReference>
<dbReference type="PANTHER" id="PTHR30543:SF21">
    <property type="entry name" value="NAD(P)H-DEPENDENT FMN REDUCTASE LOT6"/>
    <property type="match status" value="1"/>
</dbReference>
<dbReference type="InterPro" id="IPR005025">
    <property type="entry name" value="FMN_Rdtase-like_dom"/>
</dbReference>